<name>A0ABS2FVZ8_9FIRM</name>
<comment type="caution">
    <text evidence="1">The sequence shown here is derived from an EMBL/GenBank/DDBJ whole genome shotgun (WGS) entry which is preliminary data.</text>
</comment>
<keyword evidence="2" id="KW-1185">Reference proteome</keyword>
<dbReference type="InterPro" id="IPR022555">
    <property type="entry name" value="DUF2577"/>
</dbReference>
<protein>
    <submittedName>
        <fullName evidence="1">DUF2577 family protein</fullName>
    </submittedName>
</protein>
<sequence length="155" mass="16972">MNDDARDPYVGLNDYFGRKAAGAVPAWYAVGRVISTTPLKIRADGLDLDIEDLYIAQHLTAGWVEQLTELAWPVTSTLPQKIFSGQCKCGLSSGDAWVTRPEEEVEGETAEAAPVTHGALLKAGDLVLLLRSMDGQTYYLIERLVKAYYEPVPAD</sequence>
<evidence type="ECO:0000313" key="2">
    <source>
        <dbReference type="Proteomes" id="UP000719500"/>
    </source>
</evidence>
<gene>
    <name evidence="1" type="ORF">H9X91_09200</name>
</gene>
<accession>A0ABS2FVZ8</accession>
<reference evidence="1 2" key="1">
    <citation type="journal article" date="2021" name="Sci. Rep.">
        <title>The distribution of antibiotic resistance genes in chicken gut microbiota commensals.</title>
        <authorList>
            <person name="Juricova H."/>
            <person name="Matiasovicova J."/>
            <person name="Kubasova T."/>
            <person name="Cejkova D."/>
            <person name="Rychlik I."/>
        </authorList>
    </citation>
    <scope>NUCLEOTIDE SEQUENCE [LARGE SCALE GENOMIC DNA]</scope>
    <source>
        <strain evidence="1 2">An411</strain>
    </source>
</reference>
<proteinExistence type="predicted"/>
<organism evidence="1 2">
    <name type="scientific">Oscillibacter valericigenes</name>
    <dbReference type="NCBI Taxonomy" id="351091"/>
    <lineage>
        <taxon>Bacteria</taxon>
        <taxon>Bacillati</taxon>
        <taxon>Bacillota</taxon>
        <taxon>Clostridia</taxon>
        <taxon>Eubacteriales</taxon>
        <taxon>Oscillospiraceae</taxon>
        <taxon>Oscillibacter</taxon>
    </lineage>
</organism>
<evidence type="ECO:0000313" key="1">
    <source>
        <dbReference type="EMBL" id="MBM6851608.1"/>
    </source>
</evidence>
<dbReference type="Proteomes" id="UP000719500">
    <property type="component" value="Unassembled WGS sequence"/>
</dbReference>
<dbReference type="RefSeq" id="WP_204804530.1">
    <property type="nucleotide sequence ID" value="NZ_JACSNX010000013.1"/>
</dbReference>
<dbReference type="Pfam" id="PF10844">
    <property type="entry name" value="DUF2577"/>
    <property type="match status" value="1"/>
</dbReference>
<dbReference type="EMBL" id="JACSNX010000013">
    <property type="protein sequence ID" value="MBM6851608.1"/>
    <property type="molecule type" value="Genomic_DNA"/>
</dbReference>